<evidence type="ECO:0000256" key="1">
    <source>
        <dbReference type="ARBA" id="ARBA00022737"/>
    </source>
</evidence>
<reference evidence="4 5" key="1">
    <citation type="journal article" date="2016" name="Nat. Commun.">
        <title>Thousands of microbial genomes shed light on interconnected biogeochemical processes in an aquifer system.</title>
        <authorList>
            <person name="Anantharaman K."/>
            <person name="Brown C.T."/>
            <person name="Hug L.A."/>
            <person name="Sharon I."/>
            <person name="Castelle C.J."/>
            <person name="Probst A.J."/>
            <person name="Thomas B.C."/>
            <person name="Singh A."/>
            <person name="Wilkins M.J."/>
            <person name="Karaoz U."/>
            <person name="Brodie E.L."/>
            <person name="Williams K.H."/>
            <person name="Hubbard S.S."/>
            <person name="Banfield J.F."/>
        </authorList>
    </citation>
    <scope>NUCLEOTIDE SEQUENCE [LARGE SCALE GENOMIC DNA]</scope>
    <source>
        <strain evidence="5">RIFCSPLOWO2_12_FULL_64_10</strain>
    </source>
</reference>
<dbReference type="InterPro" id="IPR051012">
    <property type="entry name" value="CellSynth/LPSAsmb/PSIAsmb"/>
</dbReference>
<dbReference type="Proteomes" id="UP000178606">
    <property type="component" value="Unassembled WGS sequence"/>
</dbReference>
<dbReference type="Pfam" id="PF14559">
    <property type="entry name" value="TPR_19"/>
    <property type="match status" value="2"/>
</dbReference>
<gene>
    <name evidence="4" type="ORF">A3F84_12535</name>
</gene>
<name>A0A1F6CC79_HANXR</name>
<feature type="repeat" description="TPR" evidence="3">
    <location>
        <begin position="19"/>
        <end position="52"/>
    </location>
</feature>
<evidence type="ECO:0000313" key="5">
    <source>
        <dbReference type="Proteomes" id="UP000178606"/>
    </source>
</evidence>
<evidence type="ECO:0000256" key="3">
    <source>
        <dbReference type="PROSITE-ProRule" id="PRU00339"/>
    </source>
</evidence>
<dbReference type="NCBIfam" id="TIGR04514">
    <property type="entry name" value="GWxTD_dom"/>
    <property type="match status" value="1"/>
</dbReference>
<accession>A0A1F6CC79</accession>
<evidence type="ECO:0000256" key="2">
    <source>
        <dbReference type="ARBA" id="ARBA00022803"/>
    </source>
</evidence>
<dbReference type="EMBL" id="MFKF01000285">
    <property type="protein sequence ID" value="OGG46784.1"/>
    <property type="molecule type" value="Genomic_DNA"/>
</dbReference>
<evidence type="ECO:0000313" key="4">
    <source>
        <dbReference type="EMBL" id="OGG46784.1"/>
    </source>
</evidence>
<dbReference type="InterPro" id="IPR011990">
    <property type="entry name" value="TPR-like_helical_dom_sf"/>
</dbReference>
<sequence length="715" mass="80265">MEGAARAFEEALRIDPGDARARSQLGYVLLRLGDLKTAEAAFAQAIQDDPRLAEAHNGLGRVYAQTPYRRVDAIRCFQKAMSLNRAYVEAQYNLAMTHLGLGNLDAKKAFKEVIRLDPRHFDAYFRAGTIYERHDRDYKAAVSYYEQQIAVNPAHAEARRRLVEAYRKVGRYPDALRMAEELRSQDRRSESRGLLSQALVYLDQRDYERAQQAFEDYLSTLDAREQAVYRDLRWVVGRDEAAAGGTAKEGAVRKYWQWQDPTPLSDFNERLVEHYRRVAYSRERFADGAFPWDRRGDVYVRYGEPDHVGRSDDVQFEMDPRVVAVKDRFVRAADSAVRDLLVDLTGSPQGRSRYRRVEVPAQQTAEVRGRPVYPVRPGVRWEYWVYTEVSGGVEFTFTDELGNGRFDYAPVPYDLPLTATRTWQALNGERLLDVATARQPEYARWDAGAEPLSLTCASASFRGERGRSHLEVYWGVPASEVVSADSLPGRLRQGLALFDGNGNQLVRFREEVAASVTADTGAFVPGRMVLAVPEGAYHLVLQVEDPATGRTQAQRRDVVVPGYGEEGLRLSEVELAASIQKDAPPGRFTKGGLRILPMPSGVFRRASPVSVYYEVYNLGRDAQGRTAYRVAYTVRGRQGMGARVAQGVGRFLGMKREREEVTVTYEMTGVSEVEAGYAAFDMSGAEPGGHTLRITVTDGLTGQQASREVGFKIVK</sequence>
<dbReference type="AlphaFoldDB" id="A0A1F6CC79"/>
<proteinExistence type="predicted"/>
<dbReference type="InterPro" id="IPR019734">
    <property type="entry name" value="TPR_rpt"/>
</dbReference>
<organism evidence="4 5">
    <name type="scientific">Handelsmanbacteria sp. (strain RIFCSPLOWO2_12_FULL_64_10)</name>
    <dbReference type="NCBI Taxonomy" id="1817868"/>
    <lineage>
        <taxon>Bacteria</taxon>
        <taxon>Candidatus Handelsmaniibacteriota</taxon>
    </lineage>
</organism>
<comment type="caution">
    <text evidence="4">The sequence shown here is derived from an EMBL/GenBank/DDBJ whole genome shotgun (WGS) entry which is preliminary data.</text>
</comment>
<keyword evidence="2 3" id="KW-0802">TPR repeat</keyword>
<dbReference type="InterPro" id="IPR030959">
    <property type="entry name" value="GWxTD_dom"/>
</dbReference>
<dbReference type="Gene3D" id="1.25.40.10">
    <property type="entry name" value="Tetratricopeptide repeat domain"/>
    <property type="match status" value="3"/>
</dbReference>
<keyword evidence="1" id="KW-0677">Repeat</keyword>
<dbReference type="Pfam" id="PF13181">
    <property type="entry name" value="TPR_8"/>
    <property type="match status" value="1"/>
</dbReference>
<dbReference type="SUPFAM" id="SSF48452">
    <property type="entry name" value="TPR-like"/>
    <property type="match status" value="1"/>
</dbReference>
<dbReference type="PANTHER" id="PTHR45586:SF1">
    <property type="entry name" value="LIPOPOLYSACCHARIDE ASSEMBLY PROTEIN B"/>
    <property type="match status" value="1"/>
</dbReference>
<protein>
    <submittedName>
        <fullName evidence="4">Uncharacterized protein</fullName>
    </submittedName>
</protein>
<dbReference type="PROSITE" id="PS50005">
    <property type="entry name" value="TPR"/>
    <property type="match status" value="1"/>
</dbReference>
<dbReference type="PANTHER" id="PTHR45586">
    <property type="entry name" value="TPR REPEAT-CONTAINING PROTEIN PA4667"/>
    <property type="match status" value="1"/>
</dbReference>
<dbReference type="SMART" id="SM00028">
    <property type="entry name" value="TPR"/>
    <property type="match status" value="6"/>
</dbReference>